<sequence>MKGWFGLSEQATYRRSDLQQRTFGDDLGAYMHGDRLGAWKTGTAGFLAASAMLLTSCSYSEPAPSPTTSSASPVAVAAAAVASRSSAPTPDVAGTVGLSSYKLPVTYTTVTDDTWASIAKAFELKEASLKAFQAKPVDAEPAAGTVLDLRGVDYLRPGAAGGYQKDASGRPDVYTVVEGDNPGAVAARFGIPVRQLVTDNKLPGMWSLSPEATASFEPGMKLKLQNPS</sequence>
<dbReference type="Proteomes" id="UP000643279">
    <property type="component" value="Unassembled WGS sequence"/>
</dbReference>
<gene>
    <name evidence="2" type="ORF">GCM10007170_40520</name>
</gene>
<evidence type="ECO:0000313" key="2">
    <source>
        <dbReference type="EMBL" id="GGI01329.1"/>
    </source>
</evidence>
<proteinExistence type="predicted"/>
<name>A0ABQ2B0Z9_9MICC</name>
<dbReference type="InterPro" id="IPR018392">
    <property type="entry name" value="LysM"/>
</dbReference>
<keyword evidence="3" id="KW-1185">Reference proteome</keyword>
<reference evidence="3" key="1">
    <citation type="journal article" date="2019" name="Int. J. Syst. Evol. Microbiol.">
        <title>The Global Catalogue of Microorganisms (GCM) 10K type strain sequencing project: providing services to taxonomists for standard genome sequencing and annotation.</title>
        <authorList>
            <consortium name="The Broad Institute Genomics Platform"/>
            <consortium name="The Broad Institute Genome Sequencing Center for Infectious Disease"/>
            <person name="Wu L."/>
            <person name="Ma J."/>
        </authorList>
    </citation>
    <scope>NUCLEOTIDE SEQUENCE [LARGE SCALE GENOMIC DNA]</scope>
    <source>
        <strain evidence="3">CGMCC 1.12778</strain>
    </source>
</reference>
<dbReference type="Pfam" id="PF01476">
    <property type="entry name" value="LysM"/>
    <property type="match status" value="1"/>
</dbReference>
<evidence type="ECO:0000259" key="1">
    <source>
        <dbReference type="PROSITE" id="PS51782"/>
    </source>
</evidence>
<accession>A0ABQ2B0Z9</accession>
<feature type="domain" description="LysM" evidence="1">
    <location>
        <begin position="172"/>
        <end position="224"/>
    </location>
</feature>
<evidence type="ECO:0000313" key="3">
    <source>
        <dbReference type="Proteomes" id="UP000643279"/>
    </source>
</evidence>
<protein>
    <recommendedName>
        <fullName evidence="1">LysM domain-containing protein</fullName>
    </recommendedName>
</protein>
<dbReference type="InterPro" id="IPR036779">
    <property type="entry name" value="LysM_dom_sf"/>
</dbReference>
<organism evidence="2 3">
    <name type="scientific">Arthrobacter liuii</name>
    <dbReference type="NCBI Taxonomy" id="1476996"/>
    <lineage>
        <taxon>Bacteria</taxon>
        <taxon>Bacillati</taxon>
        <taxon>Actinomycetota</taxon>
        <taxon>Actinomycetes</taxon>
        <taxon>Micrococcales</taxon>
        <taxon>Micrococcaceae</taxon>
        <taxon>Arthrobacter</taxon>
    </lineage>
</organism>
<dbReference type="EMBL" id="BMFW01000033">
    <property type="protein sequence ID" value="GGI01329.1"/>
    <property type="molecule type" value="Genomic_DNA"/>
</dbReference>
<dbReference type="CDD" id="cd00118">
    <property type="entry name" value="LysM"/>
    <property type="match status" value="1"/>
</dbReference>
<dbReference type="PROSITE" id="PS51782">
    <property type="entry name" value="LYSM"/>
    <property type="match status" value="1"/>
</dbReference>
<comment type="caution">
    <text evidence="2">The sequence shown here is derived from an EMBL/GenBank/DDBJ whole genome shotgun (WGS) entry which is preliminary data.</text>
</comment>
<dbReference type="Gene3D" id="3.10.350.10">
    <property type="entry name" value="LysM domain"/>
    <property type="match status" value="1"/>
</dbReference>